<accession>A0A931DZ67</accession>
<dbReference type="EMBL" id="JADOUE010000001">
    <property type="protein sequence ID" value="MBG6123122.1"/>
    <property type="molecule type" value="Genomic_DNA"/>
</dbReference>
<dbReference type="GO" id="GO:0016887">
    <property type="term" value="F:ATP hydrolysis activity"/>
    <property type="evidence" value="ECO:0007669"/>
    <property type="project" value="InterPro"/>
</dbReference>
<dbReference type="PANTHER" id="PTHR43581:SF4">
    <property type="entry name" value="ATP_GTP PHOSPHATASE"/>
    <property type="match status" value="1"/>
</dbReference>
<proteinExistence type="predicted"/>
<dbReference type="GO" id="GO:0005524">
    <property type="term" value="F:ATP binding"/>
    <property type="evidence" value="ECO:0007669"/>
    <property type="project" value="UniProtKB-KW"/>
</dbReference>
<protein>
    <submittedName>
        <fullName evidence="2">Energy-coupling factor transporter ATP-binding protein EcfA2</fullName>
    </submittedName>
</protein>
<keyword evidence="2" id="KW-0547">Nucleotide-binding</keyword>
<evidence type="ECO:0000313" key="3">
    <source>
        <dbReference type="Proteomes" id="UP000658613"/>
    </source>
</evidence>
<gene>
    <name evidence="2" type="ORF">IW254_002091</name>
</gene>
<dbReference type="Proteomes" id="UP000658613">
    <property type="component" value="Unassembled WGS sequence"/>
</dbReference>
<dbReference type="InterPro" id="IPR051396">
    <property type="entry name" value="Bact_Antivir_Def_Nuclease"/>
</dbReference>
<dbReference type="InterPro" id="IPR003959">
    <property type="entry name" value="ATPase_AAA_core"/>
</dbReference>
<reference evidence="2" key="1">
    <citation type="submission" date="2020-11" db="EMBL/GenBank/DDBJ databases">
        <title>Sequencing the genomes of 1000 actinobacteria strains.</title>
        <authorList>
            <person name="Klenk H.-P."/>
        </authorList>
    </citation>
    <scope>NUCLEOTIDE SEQUENCE</scope>
    <source>
        <strain evidence="2">DSM 45632</strain>
    </source>
</reference>
<organism evidence="2 3">
    <name type="scientific">Corynebacterium aquatimens</name>
    <dbReference type="NCBI Taxonomy" id="1190508"/>
    <lineage>
        <taxon>Bacteria</taxon>
        <taxon>Bacillati</taxon>
        <taxon>Actinomycetota</taxon>
        <taxon>Actinomycetes</taxon>
        <taxon>Mycobacteriales</taxon>
        <taxon>Corynebacteriaceae</taxon>
        <taxon>Corynebacterium</taxon>
    </lineage>
</organism>
<dbReference type="AlphaFoldDB" id="A0A931DZ67"/>
<comment type="caution">
    <text evidence="2">The sequence shown here is derived from an EMBL/GenBank/DDBJ whole genome shotgun (WGS) entry which is preliminary data.</text>
</comment>
<dbReference type="Gene3D" id="3.40.50.300">
    <property type="entry name" value="P-loop containing nucleotide triphosphate hydrolases"/>
    <property type="match status" value="1"/>
</dbReference>
<dbReference type="GO" id="GO:0006302">
    <property type="term" value="P:double-strand break repair"/>
    <property type="evidence" value="ECO:0007669"/>
    <property type="project" value="InterPro"/>
</dbReference>
<evidence type="ECO:0000259" key="1">
    <source>
        <dbReference type="Pfam" id="PF13304"/>
    </source>
</evidence>
<evidence type="ECO:0000313" key="2">
    <source>
        <dbReference type="EMBL" id="MBG6123122.1"/>
    </source>
</evidence>
<sequence>MYISEIEISKLRAFTEPATKLYLGRGVTAIAGHNGVGKSTILAALGNCGHLPKQLGVHLNGDGFSTELSEVLTYDPGFDATGGIVNIAFKEDDSLAIKNIPPTGILSFRTALQKPNKPSNVGDTSTLTRTEDPRTRFRLIPKKAGRPDRNERKLQWPTYYLGLSRLFPVGETDEYLATKKKLTEDILAEYSSVYKRILGLQDSIESLAQLTIAEAPRKKGVPIETENYGFTANSAGQDNVGQIVLSALSFKRLKQQMGDAWSGGLLLIDELDATLHPVAQEKLYKFLTEVSRDCGFQIVFTTHSLYLIQQVLKVCSPQNDFTRLCYLRRKDGCIDVLDNPSFRRVEADLNNEIVNGVSRENPRVFLEDGVAGLVFRLIHEHHIADCPVEVCDSSLGWTQILAMFNAYPNLLGSALVVLDPDVAVKDPAEIQKQIPQANLCLNADDRFRLGERSIMFLPGEKPIEEQMFTFYEQEGPECVLYSNSELDEMNVSYSTMMDMDDFQGCTGGEVYKQWYNRIPVSLRETVVKFWLDSNSTAIQQFAEEFRENYAIAVK</sequence>
<dbReference type="RefSeq" id="WP_196825399.1">
    <property type="nucleotide sequence ID" value="NZ_CP046980.1"/>
</dbReference>
<dbReference type="InterPro" id="IPR027417">
    <property type="entry name" value="P-loop_NTPase"/>
</dbReference>
<keyword evidence="3" id="KW-1185">Reference proteome</keyword>
<name>A0A931DZ67_9CORY</name>
<dbReference type="SUPFAM" id="SSF52540">
    <property type="entry name" value="P-loop containing nucleoside triphosphate hydrolases"/>
    <property type="match status" value="1"/>
</dbReference>
<dbReference type="PANTHER" id="PTHR43581">
    <property type="entry name" value="ATP/GTP PHOSPHATASE"/>
    <property type="match status" value="1"/>
</dbReference>
<dbReference type="Pfam" id="PF13304">
    <property type="entry name" value="AAA_21"/>
    <property type="match status" value="1"/>
</dbReference>
<feature type="domain" description="ATPase AAA-type core" evidence="1">
    <location>
        <begin position="27"/>
        <end position="308"/>
    </location>
</feature>
<keyword evidence="2" id="KW-0067">ATP-binding</keyword>